<organism evidence="2">
    <name type="scientific">Lentimicrobium saccharophilum</name>
    <dbReference type="NCBI Taxonomy" id="1678841"/>
    <lineage>
        <taxon>Bacteria</taxon>
        <taxon>Pseudomonadati</taxon>
        <taxon>Bacteroidota</taxon>
        <taxon>Bacteroidia</taxon>
        <taxon>Bacteroidales</taxon>
        <taxon>Lentimicrobiaceae</taxon>
        <taxon>Lentimicrobium</taxon>
    </lineage>
</organism>
<keyword evidence="3" id="KW-1185">Reference proteome</keyword>
<protein>
    <submittedName>
        <fullName evidence="2">Uncharacterized protein</fullName>
    </submittedName>
</protein>
<gene>
    <name evidence="2" type="ORF">TBC1_12570</name>
</gene>
<sequence>MKATVNLSQGFLILLSSFLFISTSCTKDADDDTDENQNNQRLPRICRLKSLETENGLIQDSSNAVFIYNKSNFLVTICGSEEGDSITIQYDADGRVNHTTYFDSQGITYELNYKRIADKVIVTSSNVTDRQLVYTVDADGNVSRLEIKQLINQQWIVLSYVDFVWQQGNLSVLTYYNKVAGKHGCPEKSSGIWSVFANSILYCFGENEIDDFNREGFYKSMERIFTYDNKKNPFKDFQIFRYSEAGFYAGENNVVTLIERYYDSSGDLIDSYGDESFFTYNSDDFPVEMNQADTGWSYKESYFYE</sequence>
<proteinExistence type="predicted"/>
<feature type="signal peptide" evidence="1">
    <location>
        <begin position="1"/>
        <end position="29"/>
    </location>
</feature>
<evidence type="ECO:0000313" key="2">
    <source>
        <dbReference type="EMBL" id="GAP44759.1"/>
    </source>
</evidence>
<feature type="chain" id="PRO_5006633523" evidence="1">
    <location>
        <begin position="30"/>
        <end position="305"/>
    </location>
</feature>
<dbReference type="AlphaFoldDB" id="A0A0S7C1R1"/>
<reference evidence="2" key="1">
    <citation type="journal article" date="2015" name="Genome Announc.">
        <title>Draft Genome Sequence of Bacteroidales Strain TBC1, a Novel Isolate from a Methanogenic Wastewater Treatment System.</title>
        <authorList>
            <person name="Tourlousse D.M."/>
            <person name="Matsuura N."/>
            <person name="Sun L."/>
            <person name="Toyonaga M."/>
            <person name="Kuroda K."/>
            <person name="Ohashi A."/>
            <person name="Cruz R."/>
            <person name="Yamaguchi T."/>
            <person name="Sekiguchi Y."/>
        </authorList>
    </citation>
    <scope>NUCLEOTIDE SEQUENCE [LARGE SCALE GENOMIC DNA]</scope>
    <source>
        <strain evidence="2">TBC1</strain>
    </source>
</reference>
<dbReference type="Proteomes" id="UP000053091">
    <property type="component" value="Unassembled WGS sequence"/>
</dbReference>
<dbReference type="EMBL" id="DF968183">
    <property type="protein sequence ID" value="GAP44759.1"/>
    <property type="molecule type" value="Genomic_DNA"/>
</dbReference>
<name>A0A0S7C1R1_9BACT</name>
<evidence type="ECO:0000313" key="3">
    <source>
        <dbReference type="Proteomes" id="UP000053091"/>
    </source>
</evidence>
<dbReference type="STRING" id="1678841.TBC1_12570"/>
<dbReference type="RefSeq" id="WP_062044589.1">
    <property type="nucleotide sequence ID" value="NZ_DF968183.1"/>
</dbReference>
<evidence type="ECO:0000256" key="1">
    <source>
        <dbReference type="SAM" id="SignalP"/>
    </source>
</evidence>
<accession>A0A0S7C1R1</accession>
<keyword evidence="1" id="KW-0732">Signal</keyword>
<dbReference type="PROSITE" id="PS51257">
    <property type="entry name" value="PROKAR_LIPOPROTEIN"/>
    <property type="match status" value="1"/>
</dbReference>